<evidence type="ECO:0000313" key="3">
    <source>
        <dbReference type="Proteomes" id="UP001150217"/>
    </source>
</evidence>
<reference evidence="2" key="1">
    <citation type="submission" date="2022-08" db="EMBL/GenBank/DDBJ databases">
        <title>A Global Phylogenomic Analysis of the Shiitake Genus Lentinula.</title>
        <authorList>
            <consortium name="DOE Joint Genome Institute"/>
            <person name="Sierra-Patev S."/>
            <person name="Min B."/>
            <person name="Naranjo-Ortiz M."/>
            <person name="Looney B."/>
            <person name="Konkel Z."/>
            <person name="Slot J.C."/>
            <person name="Sakamoto Y."/>
            <person name="Steenwyk J.L."/>
            <person name="Rokas A."/>
            <person name="Carro J."/>
            <person name="Camarero S."/>
            <person name="Ferreira P."/>
            <person name="Molpeceres G."/>
            <person name="Ruiz-Duenas F.J."/>
            <person name="Serrano A."/>
            <person name="Henrissat B."/>
            <person name="Drula E."/>
            <person name="Hughes K.W."/>
            <person name="Mata J.L."/>
            <person name="Ishikawa N.K."/>
            <person name="Vargas-Isla R."/>
            <person name="Ushijima S."/>
            <person name="Smith C.A."/>
            <person name="Ahrendt S."/>
            <person name="Andreopoulos W."/>
            <person name="He G."/>
            <person name="Labutti K."/>
            <person name="Lipzen A."/>
            <person name="Ng V."/>
            <person name="Riley R."/>
            <person name="Sandor L."/>
            <person name="Barry K."/>
            <person name="Martinez A.T."/>
            <person name="Xiao Y."/>
            <person name="Gibbons J.G."/>
            <person name="Terashima K."/>
            <person name="Grigoriev I.V."/>
            <person name="Hibbett D.S."/>
        </authorList>
    </citation>
    <scope>NUCLEOTIDE SEQUENCE</scope>
    <source>
        <strain evidence="2">RHP3577 ss4</strain>
    </source>
</reference>
<proteinExistence type="predicted"/>
<sequence length="997" mass="107350">MPNISLSPKPSDIFKTLSTVGGRNILNTPHNSSTYTLFDTLNTLANRQSPMSFLFSRSNSHSSPSDTDFSPYPPYTTHTLLTLLNSLPTDESGSFVGTVLPSQSSDSPSSHGATGNAYGYLSSYSTLVLGLPDLRELVQLISEHLDVETPFVFSNGGSTVSQGGRGVPVAIDLDAGRVKRLIDKYVEYLTSKSGRNTNLRKSGDHIAGFDDEARFAGPHELGMLLRWGLARVVRIESSSLPHSTTTPQKPATPHTRTLTRGLIPYLAYLNWAKQEHLLSYPLTHFSGLLDTRTRISVPVKVVDEFGAEETLWRDEYKEVIPAALKETLITLFALLAKLVAHSAKSGATPPGLSPLFGPLLFGLGALPGDLISLSPSSASPTVPPPSAIPSSSTSTTPDPTSFESTYTAYLRSVHATEHCLLSFIRWQDTPTSLGGGGSGAGGIPGRLKEWIKDYPRTLSGHARVLAIADLLGSGGFRDREQHSLGPRKGAQTIRVLAVRRTVPVYDRDLVRSSARWGLPTYAAVGGGGLSNNSLPGNKEWGRVSPPVQVPPGNIISNGGGRDKAKGGKMPVRYSDNYRKKMNIPPGVEPGSSPYAPPLSSLSSSSSSYSSYSSYSYASTSSPLTRSTSSTSTYSFQGSSPPTSSSPTSPSTSHHSSQSSRFKTLSDAHWGQFESSGFLSPPSSSARGSRDIESALKFDLTESARKARTAKRGIRDSVDWGDFVNGGFDLSEQRRSGGVSPVALSSSTNSSHLNNNGYGYGAGDDPDKSYVGADGRLTDVGEFALDTGLDAALQFNLSEFGIIGSGKDRDKDGKEGKEVRGERERTITGVSLGKRLKKKEKPLPPFTYDSTPLLLPGSETLIEAAFVDVWTDLVSWGFAELGMGSISQQGLGLLGDLVTGLWNSMAQSNSNPYPPPIHIRLLHQTIKTLEHLLLSSFLKNMSHANTVPSSDISWQEYILHTSLILSMVTIHLMCSTFRVRLPFRLHLPYLRGRIPKAR</sequence>
<feature type="region of interest" description="Disordered" evidence="1">
    <location>
        <begin position="730"/>
        <end position="760"/>
    </location>
</feature>
<dbReference type="InterPro" id="IPR037508">
    <property type="entry name" value="Msb1/Mug8"/>
</dbReference>
<feature type="region of interest" description="Disordered" evidence="1">
    <location>
        <begin position="376"/>
        <end position="401"/>
    </location>
</feature>
<feature type="compositionally biased region" description="Low complexity" evidence="1">
    <location>
        <begin position="388"/>
        <end position="401"/>
    </location>
</feature>
<feature type="region of interest" description="Disordered" evidence="1">
    <location>
        <begin position="618"/>
        <end position="664"/>
    </location>
</feature>
<feature type="compositionally biased region" description="Low complexity" evidence="1">
    <location>
        <begin position="618"/>
        <end position="659"/>
    </location>
</feature>
<protein>
    <submittedName>
        <fullName evidence="2">Uncharacterized protein</fullName>
    </submittedName>
</protein>
<dbReference type="EMBL" id="JANVFT010000069">
    <property type="protein sequence ID" value="KAJ4476835.1"/>
    <property type="molecule type" value="Genomic_DNA"/>
</dbReference>
<dbReference type="Proteomes" id="UP001150217">
    <property type="component" value="Unassembled WGS sequence"/>
</dbReference>
<gene>
    <name evidence="2" type="ORF">C8R41DRAFT_527443</name>
</gene>
<dbReference type="PANTHER" id="PTHR28093:SF1">
    <property type="entry name" value="MORPHOGENESIS-RELATED PROTEIN MSB1"/>
    <property type="match status" value="1"/>
</dbReference>
<organism evidence="2 3">
    <name type="scientific">Lentinula lateritia</name>
    <dbReference type="NCBI Taxonomy" id="40482"/>
    <lineage>
        <taxon>Eukaryota</taxon>
        <taxon>Fungi</taxon>
        <taxon>Dikarya</taxon>
        <taxon>Basidiomycota</taxon>
        <taxon>Agaricomycotina</taxon>
        <taxon>Agaricomycetes</taxon>
        <taxon>Agaricomycetidae</taxon>
        <taxon>Agaricales</taxon>
        <taxon>Marasmiineae</taxon>
        <taxon>Omphalotaceae</taxon>
        <taxon>Lentinula</taxon>
    </lineage>
</organism>
<feature type="region of interest" description="Disordered" evidence="1">
    <location>
        <begin position="533"/>
        <end position="599"/>
    </location>
</feature>
<comment type="caution">
    <text evidence="2">The sequence shown here is derived from an EMBL/GenBank/DDBJ whole genome shotgun (WGS) entry which is preliminary data.</text>
</comment>
<feature type="compositionally biased region" description="Low complexity" evidence="1">
    <location>
        <begin position="743"/>
        <end position="756"/>
    </location>
</feature>
<evidence type="ECO:0000313" key="2">
    <source>
        <dbReference type="EMBL" id="KAJ4476835.1"/>
    </source>
</evidence>
<accession>A0ABQ8V8P8</accession>
<evidence type="ECO:0000256" key="1">
    <source>
        <dbReference type="SAM" id="MobiDB-lite"/>
    </source>
</evidence>
<name>A0ABQ8V8P8_9AGAR</name>
<dbReference type="PANTHER" id="PTHR28093">
    <property type="entry name" value="MORPHOGENESIS-RELATED PROTEIN MSB1"/>
    <property type="match status" value="1"/>
</dbReference>
<keyword evidence="3" id="KW-1185">Reference proteome</keyword>